<gene>
    <name evidence="1" type="ORF">PAXINDRAFT_20489</name>
</gene>
<keyword evidence="2" id="KW-1185">Reference proteome</keyword>
<dbReference type="HOGENOM" id="CLU_003703_13_1_1"/>
<protein>
    <recommendedName>
        <fullName evidence="3">CxC2-like cysteine cluster KDZ transposase-associated domain-containing protein</fullName>
    </recommendedName>
</protein>
<evidence type="ECO:0000313" key="2">
    <source>
        <dbReference type="Proteomes" id="UP000053647"/>
    </source>
</evidence>
<organism evidence="1 2">
    <name type="scientific">Paxillus involutus ATCC 200175</name>
    <dbReference type="NCBI Taxonomy" id="664439"/>
    <lineage>
        <taxon>Eukaryota</taxon>
        <taxon>Fungi</taxon>
        <taxon>Dikarya</taxon>
        <taxon>Basidiomycota</taxon>
        <taxon>Agaricomycotina</taxon>
        <taxon>Agaricomycetes</taxon>
        <taxon>Agaricomycetidae</taxon>
        <taxon>Boletales</taxon>
        <taxon>Paxilineae</taxon>
        <taxon>Paxillaceae</taxon>
        <taxon>Paxillus</taxon>
    </lineage>
</organism>
<dbReference type="PANTHER" id="PTHR33096">
    <property type="entry name" value="CXC2 DOMAIN-CONTAINING PROTEIN"/>
    <property type="match status" value="1"/>
</dbReference>
<accession>A0A0C9TG88</accession>
<proteinExistence type="predicted"/>
<dbReference type="Pfam" id="PF18758">
    <property type="entry name" value="KDZ"/>
    <property type="match status" value="1"/>
</dbReference>
<dbReference type="EMBL" id="KN820388">
    <property type="protein sequence ID" value="KIJ06311.1"/>
    <property type="molecule type" value="Genomic_DNA"/>
</dbReference>
<dbReference type="PANTHER" id="PTHR33096:SF1">
    <property type="entry name" value="CXC1-LIKE CYSTEINE CLUSTER ASSOCIATED WITH KDZ TRANSPOSASES DOMAIN-CONTAINING PROTEIN"/>
    <property type="match status" value="1"/>
</dbReference>
<reference evidence="2" key="2">
    <citation type="submission" date="2015-01" db="EMBL/GenBank/DDBJ databases">
        <title>Evolutionary Origins and Diversification of the Mycorrhizal Mutualists.</title>
        <authorList>
            <consortium name="DOE Joint Genome Institute"/>
            <consortium name="Mycorrhizal Genomics Consortium"/>
            <person name="Kohler A."/>
            <person name="Kuo A."/>
            <person name="Nagy L.G."/>
            <person name="Floudas D."/>
            <person name="Copeland A."/>
            <person name="Barry K.W."/>
            <person name="Cichocki N."/>
            <person name="Veneault-Fourrey C."/>
            <person name="LaButti K."/>
            <person name="Lindquist E.A."/>
            <person name="Lipzen A."/>
            <person name="Lundell T."/>
            <person name="Morin E."/>
            <person name="Murat C."/>
            <person name="Riley R."/>
            <person name="Ohm R."/>
            <person name="Sun H."/>
            <person name="Tunlid A."/>
            <person name="Henrissat B."/>
            <person name="Grigoriev I.V."/>
            <person name="Hibbett D.S."/>
            <person name="Martin F."/>
        </authorList>
    </citation>
    <scope>NUCLEOTIDE SEQUENCE [LARGE SCALE GENOMIC DNA]</scope>
    <source>
        <strain evidence="2">ATCC 200175</strain>
    </source>
</reference>
<evidence type="ECO:0008006" key="3">
    <source>
        <dbReference type="Google" id="ProtNLM"/>
    </source>
</evidence>
<dbReference type="AlphaFoldDB" id="A0A0C9TG88"/>
<dbReference type="OrthoDB" id="3143151at2759"/>
<sequence>MDGNFSAEHMKLKNNDDFDLTGGSSYFTASPRYQAHLQIADNKQPKSTCHEHKAVNQVHATQKHLAATGIGAIACARHGCFVPDTVVDFQKGERQVNMDYVLCCALGKLEGMPRAAIIYNIACQFNVHFGARVSRSDYLKFSDTIQIIWDIGLFHIHGHQDVCLSRYSPDLIPGIGKVDGEVLETLWSQLNEICGSTHSMTAAHRQEVLNDHMLDSNRKKMLNIVQSLLRKYIQALQASEVAEEGYRNLTANADQSLITRWIVQAEEAQTRCFADVTAMDIFDVQLQPPTRAEMQLQLAEDPAQPSLAHGVASWLSLGLKIEELQLRIAGLVKQAGANPTITKRLDIDRRKTRLDNMIDDFSRKANQYLAEDILVGQGNTDSDWHDVELGDEAILPLPSNISADQCRDHGGQANDALHNIRIDLGHRSFLYRTAVRQAKHSQHKKSRAWDAVHQVNTALNVHTAIYRRCCKAMIALGASSVLLQQYQELKEEHLQLKTIEIDPSVTGTRRENLPWFWTMNADLQAGNWMLEFLRVKFHRAKANVDRCTEEVALLKMEIRWTANFFQHHSDKWRRFAAEAEAKRDVGRVCFAKKQTKTWGILHEQVVTLIHRFRLA</sequence>
<evidence type="ECO:0000313" key="1">
    <source>
        <dbReference type="EMBL" id="KIJ06311.1"/>
    </source>
</evidence>
<dbReference type="Proteomes" id="UP000053647">
    <property type="component" value="Unassembled WGS sequence"/>
</dbReference>
<dbReference type="InterPro" id="IPR040521">
    <property type="entry name" value="KDZ"/>
</dbReference>
<reference evidence="1 2" key="1">
    <citation type="submission" date="2014-06" db="EMBL/GenBank/DDBJ databases">
        <authorList>
            <consortium name="DOE Joint Genome Institute"/>
            <person name="Kuo A."/>
            <person name="Kohler A."/>
            <person name="Nagy L.G."/>
            <person name="Floudas D."/>
            <person name="Copeland A."/>
            <person name="Barry K.W."/>
            <person name="Cichocki N."/>
            <person name="Veneault-Fourrey C."/>
            <person name="LaButti K."/>
            <person name="Lindquist E.A."/>
            <person name="Lipzen A."/>
            <person name="Lundell T."/>
            <person name="Morin E."/>
            <person name="Murat C."/>
            <person name="Sun H."/>
            <person name="Tunlid A."/>
            <person name="Henrissat B."/>
            <person name="Grigoriev I.V."/>
            <person name="Hibbett D.S."/>
            <person name="Martin F."/>
            <person name="Nordberg H.P."/>
            <person name="Cantor M.N."/>
            <person name="Hua S.X."/>
        </authorList>
    </citation>
    <scope>NUCLEOTIDE SEQUENCE [LARGE SCALE GENOMIC DNA]</scope>
    <source>
        <strain evidence="1 2">ATCC 200175</strain>
    </source>
</reference>
<name>A0A0C9TG88_PAXIN</name>